<dbReference type="EMBL" id="LAVA02000066">
    <property type="protein sequence ID" value="OIJ65019.1"/>
    <property type="molecule type" value="Genomic_DNA"/>
</dbReference>
<gene>
    <name evidence="2" type="ORF">WN71_025805</name>
</gene>
<accession>A0A1J4NRS2</accession>
<comment type="caution">
    <text evidence="2">The sequence shown here is derived from an EMBL/GenBank/DDBJ whole genome shotgun (WGS) entry which is preliminary data.</text>
</comment>
<keyword evidence="3" id="KW-1185">Reference proteome</keyword>
<dbReference type="Pfam" id="PF03691">
    <property type="entry name" value="UPF0167"/>
    <property type="match status" value="1"/>
</dbReference>
<evidence type="ECO:0000313" key="2">
    <source>
        <dbReference type="EMBL" id="OIJ65019.1"/>
    </source>
</evidence>
<dbReference type="Proteomes" id="UP000034196">
    <property type="component" value="Unassembled WGS sequence"/>
</dbReference>
<evidence type="ECO:0000256" key="1">
    <source>
        <dbReference type="ARBA" id="ARBA00008525"/>
    </source>
</evidence>
<evidence type="ECO:0000313" key="3">
    <source>
        <dbReference type="Proteomes" id="UP000034196"/>
    </source>
</evidence>
<proteinExistence type="inferred from homology"/>
<dbReference type="AlphaFoldDB" id="A0A1J4NRS2"/>
<reference evidence="2" key="1">
    <citation type="submission" date="2016-10" db="EMBL/GenBank/DDBJ databases">
        <title>Genome sequence of Streptomyces mangrovisoli MUSC 149.</title>
        <authorList>
            <person name="Lee L.-H."/>
            <person name="Ser H.-L."/>
        </authorList>
    </citation>
    <scope>NUCLEOTIDE SEQUENCE [LARGE SCALE GENOMIC DNA]</scope>
    <source>
        <strain evidence="2">MUSC 149</strain>
    </source>
</reference>
<protein>
    <submittedName>
        <fullName evidence="2">Uncharacterized protein</fullName>
    </submittedName>
</protein>
<comment type="similarity">
    <text evidence="1">Belongs to the UPF0167 family.</text>
</comment>
<organism evidence="2 3">
    <name type="scientific">Streptomyces mangrovisoli</name>
    <dbReference type="NCBI Taxonomy" id="1428628"/>
    <lineage>
        <taxon>Bacteria</taxon>
        <taxon>Bacillati</taxon>
        <taxon>Actinomycetota</taxon>
        <taxon>Actinomycetes</taxon>
        <taxon>Kitasatosporales</taxon>
        <taxon>Streptomycetaceae</taxon>
        <taxon>Streptomyces</taxon>
    </lineage>
</organism>
<dbReference type="InterPro" id="IPR005363">
    <property type="entry name" value="UPF0167"/>
</dbReference>
<sequence length="78" mass="8622">MFSDAVDVPDDVPWSVVEEITRRTPGFAGWQQEAWLYHCGDGAAFLGPAGYSELEAHPEALGSRPREWCIDGHSVISF</sequence>
<name>A0A1J4NRS2_9ACTN</name>